<name>A0AAN8F3Q3_TRICO</name>
<evidence type="ECO:0000256" key="1">
    <source>
        <dbReference type="SAM" id="Phobius"/>
    </source>
</evidence>
<protein>
    <submittedName>
        <fullName evidence="2">Uncharacterized protein</fullName>
    </submittedName>
</protein>
<sequence length="118" mass="12724">SGTSREWGIVFGISAVVAFLPVVFFTLWGSADIQPWASATQKVIPKQEDSQSSDSVPADDNVTRFCTFVYCVDQMKQTGTGAPAGPRHKPKQVIKAGAEVVGQKNEMLSLGTQETIHI</sequence>
<proteinExistence type="predicted"/>
<keyword evidence="3" id="KW-1185">Reference proteome</keyword>
<keyword evidence="1" id="KW-0472">Membrane</keyword>
<reference evidence="2 3" key="1">
    <citation type="submission" date="2019-10" db="EMBL/GenBank/DDBJ databases">
        <title>Assembly and Annotation for the nematode Trichostrongylus colubriformis.</title>
        <authorList>
            <person name="Martin J."/>
        </authorList>
    </citation>
    <scope>NUCLEOTIDE SEQUENCE [LARGE SCALE GENOMIC DNA]</scope>
    <source>
        <strain evidence="2">G859</strain>
        <tissue evidence="2">Whole worm</tissue>
    </source>
</reference>
<feature type="non-terminal residue" evidence="2">
    <location>
        <position position="1"/>
    </location>
</feature>
<keyword evidence="1" id="KW-1133">Transmembrane helix</keyword>
<feature type="transmembrane region" description="Helical" evidence="1">
    <location>
        <begin position="7"/>
        <end position="28"/>
    </location>
</feature>
<evidence type="ECO:0000313" key="3">
    <source>
        <dbReference type="Proteomes" id="UP001331761"/>
    </source>
</evidence>
<dbReference type="EMBL" id="WIXE01016290">
    <property type="protein sequence ID" value="KAK5972791.1"/>
    <property type="molecule type" value="Genomic_DNA"/>
</dbReference>
<keyword evidence="1" id="KW-0812">Transmembrane</keyword>
<evidence type="ECO:0000313" key="2">
    <source>
        <dbReference type="EMBL" id="KAK5972791.1"/>
    </source>
</evidence>
<dbReference type="Proteomes" id="UP001331761">
    <property type="component" value="Unassembled WGS sequence"/>
</dbReference>
<comment type="caution">
    <text evidence="2">The sequence shown here is derived from an EMBL/GenBank/DDBJ whole genome shotgun (WGS) entry which is preliminary data.</text>
</comment>
<dbReference type="AlphaFoldDB" id="A0AAN8F3Q3"/>
<accession>A0AAN8F3Q3</accession>
<organism evidence="2 3">
    <name type="scientific">Trichostrongylus colubriformis</name>
    <name type="common">Black scour worm</name>
    <dbReference type="NCBI Taxonomy" id="6319"/>
    <lineage>
        <taxon>Eukaryota</taxon>
        <taxon>Metazoa</taxon>
        <taxon>Ecdysozoa</taxon>
        <taxon>Nematoda</taxon>
        <taxon>Chromadorea</taxon>
        <taxon>Rhabditida</taxon>
        <taxon>Rhabditina</taxon>
        <taxon>Rhabditomorpha</taxon>
        <taxon>Strongyloidea</taxon>
        <taxon>Trichostrongylidae</taxon>
        <taxon>Trichostrongylus</taxon>
    </lineage>
</organism>
<gene>
    <name evidence="2" type="ORF">GCK32_022287</name>
</gene>